<dbReference type="GO" id="GO:0016787">
    <property type="term" value="F:hydrolase activity"/>
    <property type="evidence" value="ECO:0007669"/>
    <property type="project" value="UniProtKB-KW"/>
</dbReference>
<reference evidence="1 2" key="1">
    <citation type="submission" date="2016-10" db="EMBL/GenBank/DDBJ databases">
        <authorList>
            <person name="de Groot N.N."/>
        </authorList>
    </citation>
    <scope>NUCLEOTIDE SEQUENCE [LARGE SCALE GENOMIC DNA]</scope>
    <source>
        <strain evidence="1 2">CGMCC 1.10457</strain>
    </source>
</reference>
<dbReference type="PANTHER" id="PTHR39328:SF1">
    <property type="entry name" value="BLL2871 PROTEIN"/>
    <property type="match status" value="1"/>
</dbReference>
<dbReference type="Gene3D" id="3.60.20.10">
    <property type="entry name" value="Glutamine Phosphoribosylpyrophosphate, subunit 1, domain 1"/>
    <property type="match status" value="1"/>
</dbReference>
<protein>
    <submittedName>
        <fullName evidence="1">Uncharacterized conserved protein, Ntn-hydrolase superfamily</fullName>
    </submittedName>
</protein>
<proteinExistence type="predicted"/>
<dbReference type="Proteomes" id="UP000199062">
    <property type="component" value="Unassembled WGS sequence"/>
</dbReference>
<evidence type="ECO:0000313" key="1">
    <source>
        <dbReference type="EMBL" id="SFR85024.1"/>
    </source>
</evidence>
<dbReference type="AlphaFoldDB" id="A0A1I6K1H0"/>
<sequence>MTFSICVRESLSENEGGPFRFAVGVTTANPTIGVFTPFVSEDGAVATQALTQGDLGPRALDELANGRSVDDLLPDILADAGNADTLQIHALDADSSFVHHGEAVTDPTDDGYDWDCVSHRSGEHYSVAGNFLVREEVVDAVAETYEEADQSRLLAERLLDALEAGDEAGGDKRKSEASSAAIKVVDPDAPLAHEWYDDLRVDASPTPLADLRETYERGKRYHEEVSEEW</sequence>
<dbReference type="OrthoDB" id="311454at2157"/>
<gene>
    <name evidence="1" type="ORF">SAMN05216559_0020</name>
</gene>
<dbReference type="InterPro" id="IPR029055">
    <property type="entry name" value="Ntn_hydrolases_N"/>
</dbReference>
<keyword evidence="1" id="KW-0378">Hydrolase</keyword>
<evidence type="ECO:0000313" key="2">
    <source>
        <dbReference type="Proteomes" id="UP000199062"/>
    </source>
</evidence>
<dbReference type="EMBL" id="FOZK01000001">
    <property type="protein sequence ID" value="SFR85024.1"/>
    <property type="molecule type" value="Genomic_DNA"/>
</dbReference>
<dbReference type="InterPro" id="IPR010430">
    <property type="entry name" value="DUF1028"/>
</dbReference>
<accession>A0A1I6K1H0</accession>
<dbReference type="SUPFAM" id="SSF56235">
    <property type="entry name" value="N-terminal nucleophile aminohydrolases (Ntn hydrolases)"/>
    <property type="match status" value="1"/>
</dbReference>
<name>A0A1I6K1H0_9EURY</name>
<dbReference type="PANTHER" id="PTHR39328">
    <property type="entry name" value="BLL2871 PROTEIN"/>
    <property type="match status" value="1"/>
</dbReference>
<dbReference type="RefSeq" id="WP_089812708.1">
    <property type="nucleotide sequence ID" value="NZ_FOZK01000001.1"/>
</dbReference>
<keyword evidence="2" id="KW-1185">Reference proteome</keyword>
<dbReference type="Pfam" id="PF06267">
    <property type="entry name" value="DUF1028"/>
    <property type="match status" value="1"/>
</dbReference>
<organism evidence="1 2">
    <name type="scientific">Halomicrobium zhouii</name>
    <dbReference type="NCBI Taxonomy" id="767519"/>
    <lineage>
        <taxon>Archaea</taxon>
        <taxon>Methanobacteriati</taxon>
        <taxon>Methanobacteriota</taxon>
        <taxon>Stenosarchaea group</taxon>
        <taxon>Halobacteria</taxon>
        <taxon>Halobacteriales</taxon>
        <taxon>Haloarculaceae</taxon>
        <taxon>Halomicrobium</taxon>
    </lineage>
</organism>